<evidence type="ECO:0000313" key="3">
    <source>
        <dbReference type="EMBL" id="KAL0063314.1"/>
    </source>
</evidence>
<protein>
    <recommendedName>
        <fullName evidence="2">DUF2470 domain-containing protein</fullName>
    </recommendedName>
</protein>
<dbReference type="EMBL" id="JBBXMP010000084">
    <property type="protein sequence ID" value="KAL0063314.1"/>
    <property type="molecule type" value="Genomic_DNA"/>
</dbReference>
<gene>
    <name evidence="3" type="ORF">AAF712_009809</name>
</gene>
<dbReference type="InterPro" id="IPR028110">
    <property type="entry name" value="TMEM254"/>
</dbReference>
<feature type="domain" description="DUF2470" evidence="2">
    <location>
        <begin position="10"/>
        <end position="85"/>
    </location>
</feature>
<dbReference type="Proteomes" id="UP001437256">
    <property type="component" value="Unassembled WGS sequence"/>
</dbReference>
<proteinExistence type="predicted"/>
<evidence type="ECO:0000313" key="4">
    <source>
        <dbReference type="Proteomes" id="UP001437256"/>
    </source>
</evidence>
<evidence type="ECO:0000259" key="2">
    <source>
        <dbReference type="Pfam" id="PF10615"/>
    </source>
</evidence>
<dbReference type="PANTHER" id="PTHR37783:SF1">
    <property type="entry name" value="MEMBRANE PROTEIN, PUTATIVE (AFU_ORTHOLOGUE AFUA_1G04315)-RELATED"/>
    <property type="match status" value="1"/>
</dbReference>
<name>A0ABR2ZQP1_9AGAR</name>
<keyword evidence="1" id="KW-1133">Transmembrane helix</keyword>
<dbReference type="Gene3D" id="3.20.180.10">
    <property type="entry name" value="PNP-oxidase-like"/>
    <property type="match status" value="1"/>
</dbReference>
<dbReference type="InterPro" id="IPR019595">
    <property type="entry name" value="DUF2470"/>
</dbReference>
<dbReference type="InterPro" id="IPR037119">
    <property type="entry name" value="Haem_oxidase_HugZ-like_sf"/>
</dbReference>
<keyword evidence="4" id="KW-1185">Reference proteome</keyword>
<dbReference type="Pfam" id="PF10615">
    <property type="entry name" value="DUF2470"/>
    <property type="match status" value="1"/>
</dbReference>
<dbReference type="PANTHER" id="PTHR37783">
    <property type="entry name" value="MEMBRANE PROTEIN, PUTATIVE (AFU_ORTHOLOGUE AFUA_1G04315)-RELATED"/>
    <property type="match status" value="1"/>
</dbReference>
<accession>A0ABR2ZQP1</accession>
<feature type="transmembrane region" description="Helical" evidence="1">
    <location>
        <begin position="178"/>
        <end position="199"/>
    </location>
</feature>
<sequence length="215" mass="24040">MADPVAEKSSFLCMYMTSHPDTLVAYAKWYGNVAEPIKSAQMTGIDSKGMNLNCVFKDGTTKPVRVPIEPPLSGYEDVKPRLLEMKAHAQEGLGMIKAPKITTYEFPIRTFGALALVAPLAYYNYAPRDSTSPLYLPVKLAYPYLGRFPEVVWKIVAVAHILEACYTAHLCRKHQTGFIIGIQYFITTLFGGFTTIVHLTKRIQNARIDSVMKVE</sequence>
<dbReference type="Pfam" id="PF14934">
    <property type="entry name" value="TMEM254"/>
    <property type="match status" value="1"/>
</dbReference>
<organism evidence="3 4">
    <name type="scientific">Marasmius tenuissimus</name>
    <dbReference type="NCBI Taxonomy" id="585030"/>
    <lineage>
        <taxon>Eukaryota</taxon>
        <taxon>Fungi</taxon>
        <taxon>Dikarya</taxon>
        <taxon>Basidiomycota</taxon>
        <taxon>Agaricomycotina</taxon>
        <taxon>Agaricomycetes</taxon>
        <taxon>Agaricomycetidae</taxon>
        <taxon>Agaricales</taxon>
        <taxon>Marasmiineae</taxon>
        <taxon>Marasmiaceae</taxon>
        <taxon>Marasmius</taxon>
    </lineage>
</organism>
<keyword evidence="1" id="KW-0812">Transmembrane</keyword>
<comment type="caution">
    <text evidence="3">The sequence shown here is derived from an EMBL/GenBank/DDBJ whole genome shotgun (WGS) entry which is preliminary data.</text>
</comment>
<reference evidence="3 4" key="1">
    <citation type="submission" date="2024-05" db="EMBL/GenBank/DDBJ databases">
        <title>A draft genome resource for the thread blight pathogen Marasmius tenuissimus strain MS-2.</title>
        <authorList>
            <person name="Yulfo-Soto G.E."/>
            <person name="Baruah I.K."/>
            <person name="Amoako-Attah I."/>
            <person name="Bukari Y."/>
            <person name="Meinhardt L.W."/>
            <person name="Bailey B.A."/>
            <person name="Cohen S.P."/>
        </authorList>
    </citation>
    <scope>NUCLEOTIDE SEQUENCE [LARGE SCALE GENOMIC DNA]</scope>
    <source>
        <strain evidence="3 4">MS-2</strain>
    </source>
</reference>
<evidence type="ECO:0000256" key="1">
    <source>
        <dbReference type="SAM" id="Phobius"/>
    </source>
</evidence>
<keyword evidence="1" id="KW-0472">Membrane</keyword>